<dbReference type="HOGENOM" id="CLU_115799_0_0_9"/>
<dbReference type="RefSeq" id="WP_014967667.1">
    <property type="nucleotide sequence ID" value="NC_018664.1"/>
</dbReference>
<dbReference type="InterPro" id="IPR027417">
    <property type="entry name" value="P-loop_NTPase"/>
</dbReference>
<gene>
    <name evidence="1" type="ordered locus">Curi_c15220</name>
</gene>
<evidence type="ECO:0000313" key="1">
    <source>
        <dbReference type="EMBL" id="AFS78531.1"/>
    </source>
</evidence>
<dbReference type="Gene3D" id="3.40.50.300">
    <property type="entry name" value="P-loop containing nucleotide triphosphate hydrolases"/>
    <property type="match status" value="1"/>
</dbReference>
<proteinExistence type="predicted"/>
<accession>K0B1H0</accession>
<dbReference type="Proteomes" id="UP000006094">
    <property type="component" value="Chromosome"/>
</dbReference>
<dbReference type="PRINTS" id="PR00449">
    <property type="entry name" value="RASTRNSFRMNG"/>
</dbReference>
<protein>
    <submittedName>
        <fullName evidence="1">HSR1-like GTP-binding protein</fullName>
    </submittedName>
</protein>
<dbReference type="AlphaFoldDB" id="K0B1H0"/>
<dbReference type="SUPFAM" id="SSF52540">
    <property type="entry name" value="P-loop containing nucleoside triphosphate hydrolases"/>
    <property type="match status" value="1"/>
</dbReference>
<dbReference type="STRING" id="1128398.Curi_c15220"/>
<dbReference type="eggNOG" id="COG1160">
    <property type="taxonomic scope" value="Bacteria"/>
</dbReference>
<reference evidence="1 2" key="1">
    <citation type="journal article" date="2012" name="PLoS ONE">
        <title>The purine-utilizing bacterium Clostridium acidurici 9a: a genome-guided metabolic reconsideration.</title>
        <authorList>
            <person name="Hartwich K."/>
            <person name="Poehlein A."/>
            <person name="Daniel R."/>
        </authorList>
    </citation>
    <scope>NUCLEOTIDE SEQUENCE [LARGE SCALE GENOMIC DNA]</scope>
    <source>
        <strain evidence="2">ATCC 7906 / DSM 604 / BCRC 14475 / CIP 104303 / KCTC 5404 / NCIMB 10678 / 9a</strain>
    </source>
</reference>
<dbReference type="CDD" id="cd00882">
    <property type="entry name" value="Ras_like_GTPase"/>
    <property type="match status" value="1"/>
</dbReference>
<dbReference type="EMBL" id="CP003326">
    <property type="protein sequence ID" value="AFS78531.1"/>
    <property type="molecule type" value="Genomic_DNA"/>
</dbReference>
<organism evidence="1 2">
    <name type="scientific">Gottschalkia acidurici (strain ATCC 7906 / DSM 604 / BCRC 14475 / CIP 104303 / KCTC 5404 / NCIMB 10678 / 9a)</name>
    <name type="common">Clostridium acidurici</name>
    <dbReference type="NCBI Taxonomy" id="1128398"/>
    <lineage>
        <taxon>Bacteria</taxon>
        <taxon>Bacillati</taxon>
        <taxon>Bacillota</taxon>
        <taxon>Tissierellia</taxon>
        <taxon>Tissierellales</taxon>
        <taxon>Gottschalkiaceae</taxon>
        <taxon>Gottschalkia</taxon>
    </lineage>
</organism>
<keyword evidence="2" id="KW-1185">Reference proteome</keyword>
<sequence length="202" mass="23134">MKNAIIIGKTNVGKSLFLVNFAEYLGYEKVYITIEYPDGKKLNKQMSTELAKKYLSSSKDYKTRALQSLDIKLPVYKGKKEIKVVDSSGLADGIHPDISVRNSMIQTLEMLFSSDIIIHIVDVTDYLDSNNLWNNNIIDRQLADYGIPKYKYLLLANKIDLDENEDGLNNLSKFFPKVKIIPVSALYKKGFKEVKDFVFKYI</sequence>
<name>K0B1H0_GOTA9</name>
<dbReference type="KEGG" id="cad:Curi_c15220"/>
<dbReference type="OrthoDB" id="2374147at2"/>
<evidence type="ECO:0000313" key="2">
    <source>
        <dbReference type="Proteomes" id="UP000006094"/>
    </source>
</evidence>